<reference evidence="1" key="1">
    <citation type="journal article" date="2020" name="Nature">
        <title>Giant virus diversity and host interactions through global metagenomics.</title>
        <authorList>
            <person name="Schulz F."/>
            <person name="Roux S."/>
            <person name="Paez-Espino D."/>
            <person name="Jungbluth S."/>
            <person name="Walsh D.A."/>
            <person name="Denef V.J."/>
            <person name="McMahon K.D."/>
            <person name="Konstantinidis K.T."/>
            <person name="Eloe-Fadrosh E.A."/>
            <person name="Kyrpides N.C."/>
            <person name="Woyke T."/>
        </authorList>
    </citation>
    <scope>NUCLEOTIDE SEQUENCE</scope>
    <source>
        <strain evidence="1">GVMAG-M-3300009161-34</strain>
    </source>
</reference>
<protein>
    <submittedName>
        <fullName evidence="1">Uncharacterized protein</fullName>
    </submittedName>
</protein>
<dbReference type="AlphaFoldDB" id="A0A6C0EVZ4"/>
<evidence type="ECO:0000313" key="1">
    <source>
        <dbReference type="EMBL" id="QHT32922.1"/>
    </source>
</evidence>
<name>A0A6C0EVZ4_9ZZZZ</name>
<dbReference type="EMBL" id="MN738956">
    <property type="protein sequence ID" value="QHT32922.1"/>
    <property type="molecule type" value="Genomic_DNA"/>
</dbReference>
<accession>A0A6C0EVZ4</accession>
<sequence length="236" mass="26494">MSDRNRAFIRPTNHLYASDYVNNLRAKVKFSGTSNLARNVAVQGGLLPLRMPGGRLKPYQGTYGFSATTVTPNSAKTYCLNTSRSYLDLLDITKGKYLLTPPNPPVQNITLDDIESSELYNGVYFENKYEGNANMIYSTSAFGTDYNEIIYNPLSSANQEIFVDPSYNMFYESQSCLTNNAYFRNIQIRDDLGVEGKAHLDRNLNSCLLNGFVYPSKFSLDYNSGDCINANNDLHP</sequence>
<proteinExistence type="predicted"/>
<organism evidence="1">
    <name type="scientific">viral metagenome</name>
    <dbReference type="NCBI Taxonomy" id="1070528"/>
    <lineage>
        <taxon>unclassified sequences</taxon>
        <taxon>metagenomes</taxon>
        <taxon>organismal metagenomes</taxon>
    </lineage>
</organism>